<sequence>MFFAQREAEPGAVGFEFATHAVVRARHAAVFAPDAVGGERAVEFQPEPGGVFVAAAEALRGQFALDHAVADDLHLTADHPTSPHPE</sequence>
<dbReference type="Proteomes" id="UP000036790">
    <property type="component" value="Unassembled WGS sequence"/>
</dbReference>
<reference evidence="1 2" key="1">
    <citation type="submission" date="2015-07" db="EMBL/GenBank/DDBJ databases">
        <authorList>
            <consortium name="Consortium for Microbial Forensics and Genomics (microFORGE)"/>
            <person name="Knight B.M."/>
            <person name="Roberts D.P."/>
            <person name="Lin D."/>
            <person name="Hari K."/>
            <person name="Fletcher J."/>
            <person name="Melcher U."/>
            <person name="Blagden T."/>
            <person name="Winegar R.A."/>
        </authorList>
    </citation>
    <scope>NUCLEOTIDE SEQUENCE [LARGE SCALE GENOMIC DNA]</scope>
    <source>
        <strain evidence="1 2">X11-5A</strain>
    </source>
</reference>
<organism evidence="1 2">
    <name type="scientific">Xanthomonas oryzae</name>
    <dbReference type="NCBI Taxonomy" id="347"/>
    <lineage>
        <taxon>Bacteria</taxon>
        <taxon>Pseudomonadati</taxon>
        <taxon>Pseudomonadota</taxon>
        <taxon>Gammaproteobacteria</taxon>
        <taxon>Lysobacterales</taxon>
        <taxon>Lysobacteraceae</taxon>
        <taxon>Xanthomonas</taxon>
    </lineage>
</organism>
<dbReference type="AlphaFoldDB" id="A0AAP0ZIP0"/>
<evidence type="ECO:0000313" key="2">
    <source>
        <dbReference type="Proteomes" id="UP000036790"/>
    </source>
</evidence>
<protein>
    <submittedName>
        <fullName evidence="1">Uncharacterized protein</fullName>
    </submittedName>
</protein>
<gene>
    <name evidence="1" type="ORF">ADT25_18900</name>
</gene>
<dbReference type="EMBL" id="LHUJ01000331">
    <property type="protein sequence ID" value="KOR40565.1"/>
    <property type="molecule type" value="Genomic_DNA"/>
</dbReference>
<accession>A0AAP0ZIP0</accession>
<reference evidence="1 2" key="2">
    <citation type="submission" date="2015-09" db="EMBL/GenBank/DDBJ databases">
        <title>Draft genome sequence of Xanthomonas oryzae pv. USA str. X11-5A.</title>
        <authorList>
            <person name="Knight B.M."/>
            <person name="Roberts D.P."/>
            <person name="Lin D."/>
            <person name="Hari K."/>
            <person name="Fletcher J."/>
            <person name="Melcher U."/>
            <person name="Blagden T."/>
            <person name="Winegar R.A."/>
        </authorList>
    </citation>
    <scope>NUCLEOTIDE SEQUENCE [LARGE SCALE GENOMIC DNA]</scope>
    <source>
        <strain evidence="1 2">X11-5A</strain>
    </source>
</reference>
<comment type="caution">
    <text evidence="1">The sequence shown here is derived from an EMBL/GenBank/DDBJ whole genome shotgun (WGS) entry which is preliminary data.</text>
</comment>
<proteinExistence type="predicted"/>
<evidence type="ECO:0000313" key="1">
    <source>
        <dbReference type="EMBL" id="KOR40565.1"/>
    </source>
</evidence>
<name>A0AAP0ZIP0_9XANT</name>